<keyword evidence="3" id="KW-1185">Reference proteome</keyword>
<dbReference type="Proteomes" id="UP000005240">
    <property type="component" value="Unassembled WGS sequence"/>
</dbReference>
<dbReference type="AlphaFoldDB" id="A0A0C4FBV6"/>
<reference evidence="1" key="2">
    <citation type="submission" date="2016-05" db="EMBL/GenBank/DDBJ databases">
        <title>Comparative analysis highlights variable genome content of wheat rusts and divergence of the mating loci.</title>
        <authorList>
            <person name="Cuomo C.A."/>
            <person name="Bakkeren G."/>
            <person name="Szabo L."/>
            <person name="Khalil H."/>
            <person name="Joly D."/>
            <person name="Goldberg J."/>
            <person name="Young S."/>
            <person name="Zeng Q."/>
            <person name="Fellers J."/>
        </authorList>
    </citation>
    <scope>NUCLEOTIDE SEQUENCE [LARGE SCALE GENOMIC DNA]</scope>
    <source>
        <strain evidence="1">1-1 BBBD Race 1</strain>
    </source>
</reference>
<organism evidence="1">
    <name type="scientific">Puccinia triticina (isolate 1-1 / race 1 (BBBD))</name>
    <name type="common">Brown leaf rust fungus</name>
    <dbReference type="NCBI Taxonomy" id="630390"/>
    <lineage>
        <taxon>Eukaryota</taxon>
        <taxon>Fungi</taxon>
        <taxon>Dikarya</taxon>
        <taxon>Basidiomycota</taxon>
        <taxon>Pucciniomycotina</taxon>
        <taxon>Pucciniomycetes</taxon>
        <taxon>Pucciniales</taxon>
        <taxon>Pucciniaceae</taxon>
        <taxon>Puccinia</taxon>
    </lineage>
</organism>
<dbReference type="EMBL" id="ADAS02000169">
    <property type="protein sequence ID" value="OAV88551.1"/>
    <property type="molecule type" value="Genomic_DNA"/>
</dbReference>
<dbReference type="EnsemblFungi" id="PTTG_10705-t43_1">
    <property type="protein sequence ID" value="PTTG_10705-t43_1-p1"/>
    <property type="gene ID" value="PTTG_10705"/>
</dbReference>
<reference evidence="1" key="1">
    <citation type="submission" date="2009-11" db="EMBL/GenBank/DDBJ databases">
        <authorList>
            <consortium name="The Broad Institute Genome Sequencing Platform"/>
            <person name="Ward D."/>
            <person name="Feldgarden M."/>
            <person name="Earl A."/>
            <person name="Young S.K."/>
            <person name="Zeng Q."/>
            <person name="Koehrsen M."/>
            <person name="Alvarado L."/>
            <person name="Berlin A."/>
            <person name="Bochicchio J."/>
            <person name="Borenstein D."/>
            <person name="Chapman S.B."/>
            <person name="Chen Z."/>
            <person name="Engels R."/>
            <person name="Freedman E."/>
            <person name="Gellesch M."/>
            <person name="Goldberg J."/>
            <person name="Griggs A."/>
            <person name="Gujja S."/>
            <person name="Heilman E."/>
            <person name="Heiman D."/>
            <person name="Hepburn T."/>
            <person name="Howarth C."/>
            <person name="Jen D."/>
            <person name="Larson L."/>
            <person name="Lewis B."/>
            <person name="Mehta T."/>
            <person name="Park D."/>
            <person name="Pearson M."/>
            <person name="Roberts A."/>
            <person name="Saif S."/>
            <person name="Shea T."/>
            <person name="Shenoy N."/>
            <person name="Sisk P."/>
            <person name="Stolte C."/>
            <person name="Sykes S."/>
            <person name="Thomson T."/>
            <person name="Walk T."/>
            <person name="White J."/>
            <person name="Yandava C."/>
            <person name="Izard J."/>
            <person name="Baranova O.V."/>
            <person name="Blanton J.M."/>
            <person name="Tanner A.C."/>
            <person name="Dewhirst F.E."/>
            <person name="Haas B."/>
            <person name="Nusbaum C."/>
            <person name="Birren B."/>
        </authorList>
    </citation>
    <scope>NUCLEOTIDE SEQUENCE [LARGE SCALE GENOMIC DNA]</scope>
    <source>
        <strain evidence="1">1-1 BBBD Race 1</strain>
    </source>
</reference>
<reference evidence="2" key="4">
    <citation type="submission" date="2025-05" db="UniProtKB">
        <authorList>
            <consortium name="EnsemblFungi"/>
        </authorList>
    </citation>
    <scope>IDENTIFICATION</scope>
    <source>
        <strain evidence="2">isolate 1-1 / race 1 (BBBD)</strain>
    </source>
</reference>
<dbReference type="VEuPathDB" id="FungiDB:PTTG_10705"/>
<dbReference type="OrthoDB" id="2500993at2759"/>
<evidence type="ECO:0000313" key="2">
    <source>
        <dbReference type="EnsemblFungi" id="PTTG_10705-t43_1-p1"/>
    </source>
</evidence>
<gene>
    <name evidence="1" type="ORF">PTTG_10705</name>
</gene>
<reference evidence="2 3" key="3">
    <citation type="journal article" date="2017" name="G3 (Bethesda)">
        <title>Comparative analysis highlights variable genome content of wheat rusts and divergence of the mating loci.</title>
        <authorList>
            <person name="Cuomo C.A."/>
            <person name="Bakkeren G."/>
            <person name="Khalil H.B."/>
            <person name="Panwar V."/>
            <person name="Joly D."/>
            <person name="Linning R."/>
            <person name="Sakthikumar S."/>
            <person name="Song X."/>
            <person name="Adiconis X."/>
            <person name="Fan L."/>
            <person name="Goldberg J.M."/>
            <person name="Levin J.Z."/>
            <person name="Young S."/>
            <person name="Zeng Q."/>
            <person name="Anikster Y."/>
            <person name="Bruce M."/>
            <person name="Wang M."/>
            <person name="Yin C."/>
            <person name="McCallum B."/>
            <person name="Szabo L.J."/>
            <person name="Hulbert S."/>
            <person name="Chen X."/>
            <person name="Fellers J.P."/>
        </authorList>
    </citation>
    <scope>NUCLEOTIDE SEQUENCE</scope>
    <source>
        <strain evidence="3">Isolate 1-1 / race 1 (BBBD)</strain>
        <strain evidence="2">isolate 1-1 / race 1 (BBBD)</strain>
    </source>
</reference>
<protein>
    <submittedName>
        <fullName evidence="1 2">Uncharacterized protein</fullName>
    </submittedName>
</protein>
<accession>A0A0C4FBV6</accession>
<sequence length="202" mass="22609">MNDIIHGGLDDPLNLFQGVRDHLPLLPSTIPRPAGVPSAPLETMESDQQLIPVGDPNLDEVCAMLQSKLKLNPEHLSIALLTSKCTPKARHANVIFALAAFHQLSLAARSPLVAEHVYNDRFKDFVQTRAYIILMNLALEAYSNNPHRNGTLPRTLYFLTFDAIEQQPANWKEDHLPAAQLQDDPAALEHYWETVGELLKHQ</sequence>
<name>A0A0C4FBV6_PUCT1</name>
<proteinExistence type="predicted"/>
<evidence type="ECO:0000313" key="1">
    <source>
        <dbReference type="EMBL" id="OAV88551.1"/>
    </source>
</evidence>
<evidence type="ECO:0000313" key="3">
    <source>
        <dbReference type="Proteomes" id="UP000005240"/>
    </source>
</evidence>